<evidence type="ECO:0000259" key="5">
    <source>
        <dbReference type="PROSITE" id="PS51202"/>
    </source>
</evidence>
<dbReference type="PROSITE" id="PS50949">
    <property type="entry name" value="HTH_GNTR"/>
    <property type="match status" value="1"/>
</dbReference>
<dbReference type="RefSeq" id="WP_249300539.1">
    <property type="nucleotide sequence ID" value="NZ_JACRSP010000003.1"/>
</dbReference>
<dbReference type="PANTHER" id="PTHR38445:SF10">
    <property type="entry name" value="GNTR-FAMILY TRANSCRIPTIONAL REGULATOR"/>
    <property type="match status" value="1"/>
</dbReference>
<dbReference type="AlphaFoldDB" id="A0A926HUA3"/>
<dbReference type="Gene3D" id="1.10.10.10">
    <property type="entry name" value="Winged helix-like DNA-binding domain superfamily/Winged helix DNA-binding domain"/>
    <property type="match status" value="1"/>
</dbReference>
<evidence type="ECO:0000256" key="3">
    <source>
        <dbReference type="ARBA" id="ARBA00023163"/>
    </source>
</evidence>
<feature type="domain" description="HTH gntR-type" evidence="4">
    <location>
        <begin position="9"/>
        <end position="77"/>
    </location>
</feature>
<keyword evidence="2" id="KW-0238">DNA-binding</keyword>
<keyword evidence="3" id="KW-0804">Transcription</keyword>
<evidence type="ECO:0000256" key="2">
    <source>
        <dbReference type="ARBA" id="ARBA00023125"/>
    </source>
</evidence>
<dbReference type="InterPro" id="IPR006037">
    <property type="entry name" value="RCK_C"/>
</dbReference>
<feature type="domain" description="RCK C-terminal" evidence="5">
    <location>
        <begin position="123"/>
        <end position="208"/>
    </location>
</feature>
<dbReference type="EMBL" id="JACRSP010000003">
    <property type="protein sequence ID" value="MBC8536704.1"/>
    <property type="molecule type" value="Genomic_DNA"/>
</dbReference>
<dbReference type="CDD" id="cd07377">
    <property type="entry name" value="WHTH_GntR"/>
    <property type="match status" value="1"/>
</dbReference>
<dbReference type="SMART" id="SM00345">
    <property type="entry name" value="HTH_GNTR"/>
    <property type="match status" value="1"/>
</dbReference>
<dbReference type="GO" id="GO:0003700">
    <property type="term" value="F:DNA-binding transcription factor activity"/>
    <property type="evidence" value="ECO:0007669"/>
    <property type="project" value="InterPro"/>
</dbReference>
<dbReference type="Proteomes" id="UP000620366">
    <property type="component" value="Unassembled WGS sequence"/>
</dbReference>
<name>A0A926HUA3_9FIRM</name>
<evidence type="ECO:0000259" key="4">
    <source>
        <dbReference type="PROSITE" id="PS50949"/>
    </source>
</evidence>
<evidence type="ECO:0000256" key="1">
    <source>
        <dbReference type="ARBA" id="ARBA00023015"/>
    </source>
</evidence>
<protein>
    <submittedName>
        <fullName evidence="6">GntR family transcriptional regulator</fullName>
    </submittedName>
</protein>
<comment type="caution">
    <text evidence="6">The sequence shown here is derived from an EMBL/GenBank/DDBJ whole genome shotgun (WGS) entry which is preliminary data.</text>
</comment>
<dbReference type="GO" id="GO:0003677">
    <property type="term" value="F:DNA binding"/>
    <property type="evidence" value="ECO:0007669"/>
    <property type="project" value="UniProtKB-KW"/>
</dbReference>
<organism evidence="6 7">
    <name type="scientific">Feifania hominis</name>
    <dbReference type="NCBI Taxonomy" id="2763660"/>
    <lineage>
        <taxon>Bacteria</taxon>
        <taxon>Bacillati</taxon>
        <taxon>Bacillota</taxon>
        <taxon>Clostridia</taxon>
        <taxon>Eubacteriales</taxon>
        <taxon>Feifaniaceae</taxon>
        <taxon>Feifania</taxon>
    </lineage>
</organism>
<dbReference type="Gene3D" id="3.30.70.1450">
    <property type="entry name" value="Regulator of K+ conductance, C-terminal domain"/>
    <property type="match status" value="1"/>
</dbReference>
<sequence>MGKDPRIVKPVYHQIAVDIAAKIVNGRYKEGERLHGRSTLASQYNVSPETIRKAVFLLQDMGIVEVAQGVGIHIESVQKAVEFIDKFRSIESLTDINQKILTLVSDVNEKNAQLAETVRTLLEYSDRYSSINPFTPFELPVGEQSPLLGKNASETNFWHNTGATIIAIKKGEEILLSPGPYTTFEPNDIVVIVGDEESYHRAQQFISPEQN</sequence>
<evidence type="ECO:0000313" key="7">
    <source>
        <dbReference type="Proteomes" id="UP000620366"/>
    </source>
</evidence>
<dbReference type="InterPro" id="IPR036388">
    <property type="entry name" value="WH-like_DNA-bd_sf"/>
</dbReference>
<reference evidence="6" key="1">
    <citation type="submission" date="2020-08" db="EMBL/GenBank/DDBJ databases">
        <title>Genome public.</title>
        <authorList>
            <person name="Liu C."/>
            <person name="Sun Q."/>
        </authorList>
    </citation>
    <scope>NUCLEOTIDE SEQUENCE</scope>
    <source>
        <strain evidence="6">BX7</strain>
    </source>
</reference>
<keyword evidence="1" id="KW-0805">Transcription regulation</keyword>
<dbReference type="InterPro" id="IPR036721">
    <property type="entry name" value="RCK_C_sf"/>
</dbReference>
<dbReference type="SUPFAM" id="SSF116726">
    <property type="entry name" value="TrkA C-terminal domain-like"/>
    <property type="match status" value="1"/>
</dbReference>
<evidence type="ECO:0000313" key="6">
    <source>
        <dbReference type="EMBL" id="MBC8536704.1"/>
    </source>
</evidence>
<dbReference type="SUPFAM" id="SSF46785">
    <property type="entry name" value="Winged helix' DNA-binding domain"/>
    <property type="match status" value="1"/>
</dbReference>
<accession>A0A926HUA3</accession>
<dbReference type="InterPro" id="IPR000524">
    <property type="entry name" value="Tscrpt_reg_HTH_GntR"/>
</dbReference>
<dbReference type="GO" id="GO:0008324">
    <property type="term" value="F:monoatomic cation transmembrane transporter activity"/>
    <property type="evidence" value="ECO:0007669"/>
    <property type="project" value="InterPro"/>
</dbReference>
<dbReference type="Pfam" id="PF00392">
    <property type="entry name" value="GntR"/>
    <property type="match status" value="1"/>
</dbReference>
<dbReference type="PROSITE" id="PS51202">
    <property type="entry name" value="RCK_C"/>
    <property type="match status" value="1"/>
</dbReference>
<dbReference type="GO" id="GO:0006813">
    <property type="term" value="P:potassium ion transport"/>
    <property type="evidence" value="ECO:0007669"/>
    <property type="project" value="InterPro"/>
</dbReference>
<proteinExistence type="predicted"/>
<dbReference type="Pfam" id="PF02080">
    <property type="entry name" value="TrkA_C"/>
    <property type="match status" value="1"/>
</dbReference>
<dbReference type="InterPro" id="IPR036390">
    <property type="entry name" value="WH_DNA-bd_sf"/>
</dbReference>
<gene>
    <name evidence="6" type="ORF">H8695_08405</name>
</gene>
<dbReference type="PANTHER" id="PTHR38445">
    <property type="entry name" value="HTH-TYPE TRANSCRIPTIONAL REPRESSOR YTRA"/>
    <property type="match status" value="1"/>
</dbReference>
<keyword evidence="7" id="KW-1185">Reference proteome</keyword>